<keyword evidence="3" id="KW-0433">Leucine-rich repeat</keyword>
<gene>
    <name evidence="8" type="ORF">F0562_002414</name>
</gene>
<evidence type="ECO:0000256" key="1">
    <source>
        <dbReference type="ARBA" id="ARBA00004236"/>
    </source>
</evidence>
<evidence type="ECO:0000313" key="9">
    <source>
        <dbReference type="Proteomes" id="UP000325577"/>
    </source>
</evidence>
<dbReference type="Gene3D" id="3.80.10.10">
    <property type="entry name" value="Ribonuclease Inhibitor"/>
    <property type="match status" value="1"/>
</dbReference>
<reference evidence="8 9" key="1">
    <citation type="submission" date="2019-09" db="EMBL/GenBank/DDBJ databases">
        <title>A chromosome-level genome assembly of the Chinese tupelo Nyssa sinensis.</title>
        <authorList>
            <person name="Yang X."/>
            <person name="Kang M."/>
            <person name="Yang Y."/>
            <person name="Xiong H."/>
            <person name="Wang M."/>
            <person name="Zhang Z."/>
            <person name="Wang Z."/>
            <person name="Wu H."/>
            <person name="Ma T."/>
            <person name="Liu J."/>
            <person name="Xi Z."/>
        </authorList>
    </citation>
    <scope>NUCLEOTIDE SEQUENCE [LARGE SCALE GENOMIC DNA]</scope>
    <source>
        <strain evidence="8">J267</strain>
        <tissue evidence="8">Leaf</tissue>
    </source>
</reference>
<evidence type="ECO:0000256" key="5">
    <source>
        <dbReference type="ARBA" id="ARBA00022737"/>
    </source>
</evidence>
<feature type="signal peptide" evidence="7">
    <location>
        <begin position="1"/>
        <end position="27"/>
    </location>
</feature>
<dbReference type="GO" id="GO:0005886">
    <property type="term" value="C:plasma membrane"/>
    <property type="evidence" value="ECO:0007669"/>
    <property type="project" value="UniProtKB-SubCell"/>
</dbReference>
<evidence type="ECO:0000256" key="6">
    <source>
        <dbReference type="ARBA" id="ARBA00023136"/>
    </source>
</evidence>
<sequence length="429" mass="47252">MAFSSSSSAIMLILIFFSSLLFNLVISEPVLNPDEQESVYRVLESINSNIPWRSLFPDDLCSAAPHGVVCDYFEEGHNGTTETLHITELSFGYVSDYSPNPPCTPNSTINPLLSSFKYLRKLFFYKCFTETHVSMPAISSFRSPLEELVFIENPYLTGSLSGNLSNLSSLRRLVLTGTIVSGKIPDGFGDLTNLEQVTISRNRFIGGEVPLNLEKLKKLKVLDLSQNGFEGNVPESVGGLTELLKLDLSSNQFSGKIPESLGNLQELEFLDLSYNRFANCGVPLFLAEMPRLREVHLSGNLIGGHIPEIWENLGGISGIGLSGTGLVGNIPASMAFYLKNVSYIGLDNNQLEGTVPEEFGWLEMVNEMNLENNRLRGRLPFSAKFAAKVGKKLKLAGNPELCVDEGLRVSVSLISVTYSIENEMSKQRD</sequence>
<organism evidence="8 9">
    <name type="scientific">Nyssa sinensis</name>
    <dbReference type="NCBI Taxonomy" id="561372"/>
    <lineage>
        <taxon>Eukaryota</taxon>
        <taxon>Viridiplantae</taxon>
        <taxon>Streptophyta</taxon>
        <taxon>Embryophyta</taxon>
        <taxon>Tracheophyta</taxon>
        <taxon>Spermatophyta</taxon>
        <taxon>Magnoliopsida</taxon>
        <taxon>eudicotyledons</taxon>
        <taxon>Gunneridae</taxon>
        <taxon>Pentapetalae</taxon>
        <taxon>asterids</taxon>
        <taxon>Cornales</taxon>
        <taxon>Nyssaceae</taxon>
        <taxon>Nyssa</taxon>
    </lineage>
</organism>
<dbReference type="EMBL" id="CM018031">
    <property type="protein sequence ID" value="KAA8550730.1"/>
    <property type="molecule type" value="Genomic_DNA"/>
</dbReference>
<dbReference type="InterPro" id="IPR001611">
    <property type="entry name" value="Leu-rich_rpt"/>
</dbReference>
<dbReference type="InterPro" id="IPR052941">
    <property type="entry name" value="StomDev_PlantInt_Reg"/>
</dbReference>
<dbReference type="InterPro" id="IPR032675">
    <property type="entry name" value="LRR_dom_sf"/>
</dbReference>
<name>A0A5J5C9J4_9ASTE</name>
<protein>
    <recommendedName>
        <fullName evidence="10">Leucine-rich repeat-containing N-terminal plant-type domain-containing protein</fullName>
    </recommendedName>
</protein>
<keyword evidence="6" id="KW-0472">Membrane</keyword>
<keyword evidence="5" id="KW-0677">Repeat</keyword>
<keyword evidence="2" id="KW-1003">Cell membrane</keyword>
<evidence type="ECO:0000256" key="4">
    <source>
        <dbReference type="ARBA" id="ARBA00022729"/>
    </source>
</evidence>
<dbReference type="SUPFAM" id="SSF52058">
    <property type="entry name" value="L domain-like"/>
    <property type="match status" value="1"/>
</dbReference>
<dbReference type="AlphaFoldDB" id="A0A5J5C9J4"/>
<evidence type="ECO:0000256" key="2">
    <source>
        <dbReference type="ARBA" id="ARBA00022475"/>
    </source>
</evidence>
<keyword evidence="4 7" id="KW-0732">Signal</keyword>
<comment type="subcellular location">
    <subcellularLocation>
        <location evidence="1">Cell membrane</location>
    </subcellularLocation>
</comment>
<accession>A0A5J5C9J4</accession>
<evidence type="ECO:0000313" key="8">
    <source>
        <dbReference type="EMBL" id="KAA8550730.1"/>
    </source>
</evidence>
<dbReference type="PANTHER" id="PTHR48004:SF59">
    <property type="entry name" value="LEUCINE-RICH REPEAT-CONTAINING N-TERMINAL PLANT-TYPE DOMAIN-CONTAINING PROTEIN"/>
    <property type="match status" value="1"/>
</dbReference>
<dbReference type="Pfam" id="PF13855">
    <property type="entry name" value="LRR_8"/>
    <property type="match status" value="1"/>
</dbReference>
<evidence type="ECO:0008006" key="10">
    <source>
        <dbReference type="Google" id="ProtNLM"/>
    </source>
</evidence>
<proteinExistence type="predicted"/>
<dbReference type="FunFam" id="3.80.10.10:FF:000299">
    <property type="entry name" value="Piriformospora indica-insensitive protein 2"/>
    <property type="match status" value="1"/>
</dbReference>
<feature type="chain" id="PRO_5023831047" description="Leucine-rich repeat-containing N-terminal plant-type domain-containing protein" evidence="7">
    <location>
        <begin position="28"/>
        <end position="429"/>
    </location>
</feature>
<dbReference type="Proteomes" id="UP000325577">
    <property type="component" value="Linkage Group LG0"/>
</dbReference>
<evidence type="ECO:0000256" key="7">
    <source>
        <dbReference type="SAM" id="SignalP"/>
    </source>
</evidence>
<evidence type="ECO:0000256" key="3">
    <source>
        <dbReference type="ARBA" id="ARBA00022614"/>
    </source>
</evidence>
<dbReference type="Pfam" id="PF00560">
    <property type="entry name" value="LRR_1"/>
    <property type="match status" value="1"/>
</dbReference>
<dbReference type="PANTHER" id="PTHR48004">
    <property type="entry name" value="OS01G0149700 PROTEIN"/>
    <property type="match status" value="1"/>
</dbReference>
<keyword evidence="9" id="KW-1185">Reference proteome</keyword>
<dbReference type="OrthoDB" id="676979at2759"/>